<protein>
    <recommendedName>
        <fullName evidence="7">SWIM-type domain-containing protein</fullName>
    </recommendedName>
</protein>
<dbReference type="PROSITE" id="PS50966">
    <property type="entry name" value="ZF_SWIM"/>
    <property type="match status" value="1"/>
</dbReference>
<keyword evidence="1" id="KW-0863">Zinc-finger</keyword>
<keyword evidence="1" id="KW-0479">Metal-binding</keyword>
<evidence type="ECO:0000259" key="2">
    <source>
        <dbReference type="PROSITE" id="PS50802"/>
    </source>
</evidence>
<dbReference type="InterPro" id="IPR007527">
    <property type="entry name" value="Znf_SWIM"/>
</dbReference>
<dbReference type="PANTHER" id="PTHR31569:SF4">
    <property type="entry name" value="SWIM-TYPE DOMAIN-CONTAINING PROTEIN"/>
    <property type="match status" value="1"/>
</dbReference>
<evidence type="ECO:0000313" key="4">
    <source>
        <dbReference type="EMBL" id="CAF1436197.1"/>
    </source>
</evidence>
<keyword evidence="1" id="KW-0862">Zinc</keyword>
<evidence type="ECO:0008006" key="7">
    <source>
        <dbReference type="Google" id="ProtNLM"/>
    </source>
</evidence>
<proteinExistence type="predicted"/>
<gene>
    <name evidence="4" type="ORF">GPM918_LOCUS34196</name>
    <name evidence="5" type="ORF">SRO942_LOCUS34894</name>
</gene>
<dbReference type="Pfam" id="PF21056">
    <property type="entry name" value="ZSWIM1-3_RNaseH-like"/>
    <property type="match status" value="1"/>
</dbReference>
<dbReference type="Proteomes" id="UP000663829">
    <property type="component" value="Unassembled WGS sequence"/>
</dbReference>
<organism evidence="4 6">
    <name type="scientific">Didymodactylos carnosus</name>
    <dbReference type="NCBI Taxonomy" id="1234261"/>
    <lineage>
        <taxon>Eukaryota</taxon>
        <taxon>Metazoa</taxon>
        <taxon>Spiralia</taxon>
        <taxon>Gnathifera</taxon>
        <taxon>Rotifera</taxon>
        <taxon>Eurotatoria</taxon>
        <taxon>Bdelloidea</taxon>
        <taxon>Philodinida</taxon>
        <taxon>Philodinidae</taxon>
        <taxon>Didymodactylos</taxon>
    </lineage>
</organism>
<feature type="domain" description="SWIM-type" evidence="3">
    <location>
        <begin position="800"/>
        <end position="832"/>
    </location>
</feature>
<keyword evidence="6" id="KW-1185">Reference proteome</keyword>
<evidence type="ECO:0000313" key="5">
    <source>
        <dbReference type="EMBL" id="CAF4313675.1"/>
    </source>
</evidence>
<evidence type="ECO:0000256" key="1">
    <source>
        <dbReference type="PROSITE-ProRule" id="PRU00325"/>
    </source>
</evidence>
<dbReference type="InterPro" id="IPR048324">
    <property type="entry name" value="ZSWIM1-3_RNaseH-like"/>
</dbReference>
<dbReference type="PANTHER" id="PTHR31569">
    <property type="entry name" value="SWIM-TYPE DOMAIN-CONTAINING PROTEIN"/>
    <property type="match status" value="1"/>
</dbReference>
<reference evidence="4" key="1">
    <citation type="submission" date="2021-02" db="EMBL/GenBank/DDBJ databases">
        <authorList>
            <person name="Nowell W R."/>
        </authorList>
    </citation>
    <scope>NUCLEOTIDE SEQUENCE</scope>
</reference>
<feature type="domain" description="OTU" evidence="2">
    <location>
        <begin position="78"/>
        <end position="235"/>
    </location>
</feature>
<comment type="caution">
    <text evidence="4">The sequence shown here is derived from an EMBL/GenBank/DDBJ whole genome shotgun (WGS) entry which is preliminary data.</text>
</comment>
<dbReference type="PROSITE" id="PS50802">
    <property type="entry name" value="OTU"/>
    <property type="match status" value="1"/>
</dbReference>
<dbReference type="InterPro" id="IPR003323">
    <property type="entry name" value="OTU_dom"/>
</dbReference>
<dbReference type="AlphaFoldDB" id="A0A815NXA1"/>
<name>A0A815NXA1_9BILA</name>
<dbReference type="EMBL" id="CAJOBC010084215">
    <property type="protein sequence ID" value="CAF4313675.1"/>
    <property type="molecule type" value="Genomic_DNA"/>
</dbReference>
<evidence type="ECO:0000259" key="3">
    <source>
        <dbReference type="PROSITE" id="PS50966"/>
    </source>
</evidence>
<dbReference type="InterPro" id="IPR052579">
    <property type="entry name" value="Zinc_finger_SWIM"/>
</dbReference>
<dbReference type="GO" id="GO:0008270">
    <property type="term" value="F:zinc ion binding"/>
    <property type="evidence" value="ECO:0007669"/>
    <property type="project" value="UniProtKB-KW"/>
</dbReference>
<dbReference type="Pfam" id="PF02338">
    <property type="entry name" value="OTU"/>
    <property type="match status" value="1"/>
</dbReference>
<dbReference type="EMBL" id="CAJNOQ010018774">
    <property type="protein sequence ID" value="CAF1436197.1"/>
    <property type="molecule type" value="Genomic_DNA"/>
</dbReference>
<sequence length="896" mass="104360">MYYDASVPSTTLIFQEYERSVREKEELSNVLTDSKHIIVVSLAKNEISLFSKYLFDEFIQKSSEAANVINWCSSCAKLYAIQTDGNGNCLVDACSIALTGISDAQLTLRKTLSQYFKTNEFALRDRWKYSRNIYDSKFDIETDDHLLLAEWTQIVLTISEHRSAHLESCHIFGLRNMLERPIIVIGDEYIDMLSHKEAQLNDLVGIYFPLLSSNCHRYPLILAYKANHFSLLLPVQCHINSIASLQFPLCFWSSFESDKTLKELPIHYLHNIEEKNVNNLFKKYLNITNFQIDNKAVKSCELNSASDSENINLVNKYICYLREELTMKDANWKSLQCATRSQFGSASSRIEPNRMSNHSIRFGLWYTQYECNTGNQLKITVLYLQHSHEMSIDNLKFYPANRRFNNEDIEQIKHYDKHKVPRNIIRNILTDTHQDKFYTVKDIGNILNKETSNNTIAQELAVQTCLTEMKEADPTATIEVIVQGNYELNMVFTASTKMKNNFQKFGKVIFFDVTYKINLENYSLYVFLVQDNLGTGQPAALALLASESQDNIRSLLELFKATYQESNKIETFFVDKDFNESAMIEQWKETIARLPIEIKKKHEILAWAKRVMYSENEEKYQNSLCQLKLASNNTDFYKYFVHNWISCLDKWVFYERKNQLTYMNNTNNRIESFYRVVKSKFHQRNKIPHIAEALLILMSLLNFKSDIQQYQSVRQQMTVFKITNSIYSAFMTKCGELLADFACKFIYEQLMLMDKAHLTIIKNEFHENDLDIITIKNVAKSNQNDLDIITIKNVAKSKKYEIQPATQICTCYYNCTMTLPCLHILFYLKHTNALALNDAVIPARWIRQTLNQQTSENILISEINKESFDTIDVNYCDDENEEKNEILTVADKNQAV</sequence>
<dbReference type="Proteomes" id="UP000681722">
    <property type="component" value="Unassembled WGS sequence"/>
</dbReference>
<evidence type="ECO:0000313" key="6">
    <source>
        <dbReference type="Proteomes" id="UP000663829"/>
    </source>
</evidence>
<dbReference type="CDD" id="cd22750">
    <property type="entry name" value="OTU_C64"/>
    <property type="match status" value="1"/>
</dbReference>
<dbReference type="OrthoDB" id="124789at2759"/>
<accession>A0A815NXA1</accession>